<comment type="caution">
    <text evidence="4">The sequence shown here is derived from an EMBL/GenBank/DDBJ whole genome shotgun (WGS) entry which is preliminary data.</text>
</comment>
<protein>
    <submittedName>
        <fullName evidence="4">Cytochrome c</fullName>
    </submittedName>
</protein>
<dbReference type="InterPro" id="IPR054337">
    <property type="entry name" value="Mtrc-MtrF-like_dom_II/IV"/>
</dbReference>
<dbReference type="Gene3D" id="1.10.720.180">
    <property type="match status" value="2"/>
</dbReference>
<dbReference type="SUPFAM" id="SSF48695">
    <property type="entry name" value="Multiheme cytochromes"/>
    <property type="match status" value="1"/>
</dbReference>
<keyword evidence="5" id="KW-1185">Reference proteome</keyword>
<evidence type="ECO:0000259" key="2">
    <source>
        <dbReference type="Pfam" id="PF22113"/>
    </source>
</evidence>
<evidence type="ECO:0000313" key="4">
    <source>
        <dbReference type="EMBL" id="GIU44273.1"/>
    </source>
</evidence>
<evidence type="ECO:0000259" key="3">
    <source>
        <dbReference type="Pfam" id="PF22118"/>
    </source>
</evidence>
<proteinExistence type="predicted"/>
<feature type="domain" description="Decaheme cytochrome c component MtrF-like" evidence="3">
    <location>
        <begin position="336"/>
        <end position="475"/>
    </location>
</feature>
<dbReference type="NCBIfam" id="TIGR03507">
    <property type="entry name" value="decahem_SO1788"/>
    <property type="match status" value="1"/>
</dbReference>
<feature type="domain" description="Outer membrane cytochrome MtrC/MtrF-like" evidence="2">
    <location>
        <begin position="480"/>
        <end position="652"/>
    </location>
</feature>
<dbReference type="CDD" id="cd08168">
    <property type="entry name" value="Cytochrom_C3"/>
    <property type="match status" value="1"/>
</dbReference>
<organism evidence="4 5">
    <name type="scientific">Shewanella sairae</name>
    <dbReference type="NCBI Taxonomy" id="190310"/>
    <lineage>
        <taxon>Bacteria</taxon>
        <taxon>Pseudomonadati</taxon>
        <taxon>Pseudomonadota</taxon>
        <taxon>Gammaproteobacteria</taxon>
        <taxon>Alteromonadales</taxon>
        <taxon>Shewanellaceae</taxon>
        <taxon>Shewanella</taxon>
    </lineage>
</organism>
<dbReference type="InterPro" id="IPR020014">
    <property type="entry name" value="Decahaem_cyt-c_OmcA/MtrC"/>
</dbReference>
<dbReference type="Pfam" id="PF22113">
    <property type="entry name" value="Mtrc-MtrF_II-IV_dom"/>
    <property type="match status" value="2"/>
</dbReference>
<reference evidence="4" key="1">
    <citation type="submission" date="2021-05" db="EMBL/GenBank/DDBJ databases">
        <title>Molecular characterization for Shewanella algae harboring chromosomal blaOXA-55-like strains isolated from clinical and environment sample.</title>
        <authorList>
            <person name="Ohama Y."/>
            <person name="Aoki K."/>
            <person name="Harada S."/>
            <person name="Moriya K."/>
            <person name="Ishii Y."/>
            <person name="Tateda K."/>
        </authorList>
    </citation>
    <scope>NUCLEOTIDE SEQUENCE</scope>
    <source>
        <strain evidence="4">JCM 11563</strain>
    </source>
</reference>
<gene>
    <name evidence="4" type="primary">mtrF_1</name>
    <name evidence="4" type="ORF">TUM4438_15070</name>
</gene>
<sequence length="654" mass="69849">MNIELMGFSPKYKQSIAKKLKAIDITRALISVLLMSTLAACSVDDGSPGTPGEPGGPPASEISTLNISVKDVSFDSGVATVNYRVSNETDEPVVGVPSATYLAAQLLPQGFTNAGNASQWQYFTSESCNSSCDGEFVDHKNGQYSYTFSGTFNGMNNIAFMPGATQRIVIKIGGDSLPDGTDLPITNQHYDWQDQGSEPAYTRNLIDMGTCNTCHNDLAFHGSKYNEVETCVTCHNVDKVSNPGNVFAPMVHSKHLTGFPVSLADCQTCHVADETLTENMNWARVPTMEACGSCHTNIDFPSGQGHPAQVDNSNCVACHNPDWTMSAHSQADTDAVLGQFNVEVVSAKLNGDTVDFSVRLSNPATNEVYSDSADKLDFIDDLRVYANFGISVDYTTRSAKSIKLQDVEPISGSNSVYHYQIAGLTLSDEPANDKGTLALQGKLCSNDTMLANCADTDVTTTIKSSYQFYSATSITEQGRRVVVTNETCGSCHGDQQLNYHGSRNDLEQQCQLCHNPNMLAEATAANPAASTADYKHLVHTLHAGSRESYPDINYPGNIGNCAQCHTTDDSGVLTAALPLNSAVQPLAFNDNTFTSTTSAICSTCHLSDSAIAHMTQQGGVFKGTEADATAGTESCATCHGQGATADVLKVHPIQ</sequence>
<dbReference type="InterPro" id="IPR054334">
    <property type="entry name" value="MtrC-MtrF_dom_I"/>
</dbReference>
<accession>A0ABQ4P9T3</accession>
<dbReference type="InterPro" id="IPR054355">
    <property type="entry name" value="MtrF-like_dom_III"/>
</dbReference>
<dbReference type="Proteomes" id="UP000887104">
    <property type="component" value="Unassembled WGS sequence"/>
</dbReference>
<feature type="domain" description="Outer membrane cytochrome MtrC/MtrF-like" evidence="2">
    <location>
        <begin position="203"/>
        <end position="329"/>
    </location>
</feature>
<evidence type="ECO:0000259" key="1">
    <source>
        <dbReference type="Pfam" id="PF22111"/>
    </source>
</evidence>
<dbReference type="Pfam" id="PF22118">
    <property type="entry name" value="MtrF-like_dom-III"/>
    <property type="match status" value="1"/>
</dbReference>
<feature type="domain" description="Decaheme cytochrome c component MtrC/MtrF" evidence="1">
    <location>
        <begin position="75"/>
        <end position="195"/>
    </location>
</feature>
<dbReference type="EMBL" id="BPEY01000020">
    <property type="protein sequence ID" value="GIU44273.1"/>
    <property type="molecule type" value="Genomic_DNA"/>
</dbReference>
<name>A0ABQ4P9T3_9GAMM</name>
<evidence type="ECO:0000313" key="5">
    <source>
        <dbReference type="Proteomes" id="UP000887104"/>
    </source>
</evidence>
<dbReference type="InterPro" id="IPR036280">
    <property type="entry name" value="Multihaem_cyt_sf"/>
</dbReference>
<dbReference type="Pfam" id="PF22111">
    <property type="entry name" value="MtrC-MtrF_N"/>
    <property type="match status" value="1"/>
</dbReference>